<sequence>MIKKIICIFSMPILLSFCQVDIIKLQRVGILVSKPKSIKISQNFETRYLVLNLIPNIENAQSCGDQQIKQYKKLLDRLIIPLYDGLRLQQDIIVVDNNLKNNTNHRAKRFFGEIIGTIALGVATSAQITAAVALVEAKQARSDIERVKNAVRDTNKAVQSIQGSVGNLIVAVKSVQDYVNNEIVPSIKRLGCEAAGLQLGIALTQHYSELTNIFGDNIGTLKEKGIKLQGIASLYHTNITEIFTTSTVDQYDIYDLLFTESIKMRVIDVDLNDYSITLQVRLPLLTKISDAQIYNVDSVSYNIGGTEWYIPLPRNIMTKGAFLGGANLQDCIESFSDYICPSDPGFILNRDIENCLSGNITQCPKTLVISDIVPRYAFVDGGVIANCLSTTCTCNGIDNRINQAPDQGIKIITYKDCQTIGINGMLFKTNQEGTLAAYTPVDITLNNSVNLDPIDLSIELNRARSDLAESKEWIKRSEAKLDSVGSWYQSSTTEIIQIVMIIVLFIINIIVLIVLIKYSRSQNQSMNNHMNEPYILTNKVQ</sequence>
<dbReference type="EMBL" id="KT215610">
    <property type="protein sequence ID" value="AKO90681.1"/>
    <property type="molecule type" value="Viral_cRNA"/>
</dbReference>
<evidence type="ECO:0000256" key="8">
    <source>
        <dbReference type="ARBA" id="ARBA00022729"/>
    </source>
</evidence>
<dbReference type="GeneID" id="26196472"/>
<keyword evidence="16" id="KW-0325">Glycoprotein</keyword>
<keyword evidence="14 18" id="KW-0472">Membrane</keyword>
<reference evidence="20 21" key="2">
    <citation type="submission" date="2015-06" db="EMBL/GenBank/DDBJ databases">
        <title>Complete genome of a novel parainfluenza virus type 3 (PIV3) identified from goat herds with respiratory diseases in eastern China.</title>
        <authorList>
            <person name="Yang L."/>
            <person name="Jiang J."/>
        </authorList>
    </citation>
    <scope>NUCLEOTIDE SEQUENCE [LARGE SCALE GENOMIC DNA]</scope>
    <source>
        <strain evidence="20">JS2013</strain>
    </source>
</reference>
<keyword evidence="10" id="KW-1043">Host membrane</keyword>
<keyword evidence="8" id="KW-0732">Signal</keyword>
<evidence type="ECO:0000256" key="6">
    <source>
        <dbReference type="ARBA" id="ARBA00022595"/>
    </source>
</evidence>
<dbReference type="SMR" id="A0A0A0UFD4"/>
<keyword evidence="5" id="KW-1169">Fusion of virus membrane with host cell membrane</keyword>
<keyword evidence="4" id="KW-1032">Host cell membrane</keyword>
<comment type="subunit">
    <text evidence="18">Homotrimer of disulfide-linked F1-F2.</text>
</comment>
<evidence type="ECO:0000256" key="4">
    <source>
        <dbReference type="ARBA" id="ARBA00022511"/>
    </source>
</evidence>
<keyword evidence="7 18" id="KW-0812">Transmembrane</keyword>
<dbReference type="EMBL" id="KM279938">
    <property type="protein sequence ID" value="AIW42876.1"/>
    <property type="molecule type" value="Viral_cRNA"/>
</dbReference>
<evidence type="ECO:0000256" key="17">
    <source>
        <dbReference type="ARBA" id="ARBA00023296"/>
    </source>
</evidence>
<dbReference type="Proteomes" id="UP000162686">
    <property type="component" value="Genome"/>
</dbReference>
<dbReference type="GO" id="GO:0046718">
    <property type="term" value="P:symbiont entry into host cell"/>
    <property type="evidence" value="ECO:0007669"/>
    <property type="project" value="UniProtKB-KW"/>
</dbReference>
<evidence type="ECO:0000256" key="9">
    <source>
        <dbReference type="ARBA" id="ARBA00022844"/>
    </source>
</evidence>
<gene>
    <name evidence="19" type="primary">F</name>
</gene>
<evidence type="ECO:0000256" key="18">
    <source>
        <dbReference type="RuleBase" id="RU003705"/>
    </source>
</evidence>
<dbReference type="KEGG" id="vg:26196472"/>
<evidence type="ECO:0000256" key="3">
    <source>
        <dbReference type="ARBA" id="ARBA00022506"/>
    </source>
</evidence>
<dbReference type="Pfam" id="PF00523">
    <property type="entry name" value="Fusion_gly"/>
    <property type="match status" value="1"/>
</dbReference>
<evidence type="ECO:0000256" key="14">
    <source>
        <dbReference type="ARBA" id="ARBA00023136"/>
    </source>
</evidence>
<keyword evidence="21" id="KW-1185">Reference proteome</keyword>
<dbReference type="SUPFAM" id="SSF58069">
    <property type="entry name" value="Virus ectodomain"/>
    <property type="match status" value="1"/>
</dbReference>
<dbReference type="InterPro" id="IPR000776">
    <property type="entry name" value="Fusion_F0_Paramyxovir"/>
</dbReference>
<evidence type="ECO:0000256" key="10">
    <source>
        <dbReference type="ARBA" id="ARBA00022870"/>
    </source>
</evidence>
<evidence type="ECO:0000256" key="2">
    <source>
        <dbReference type="ARBA" id="ARBA00016586"/>
    </source>
</evidence>
<comment type="subcellular location">
    <subcellularLocation>
        <location evidence="18">Virion membrane</location>
        <topology evidence="18">Single-pass type I membrane protein</topology>
    </subcellularLocation>
    <subcellularLocation>
        <location evidence="18">Host cell membrane</location>
        <topology evidence="18">Single-pass membrane protein</topology>
    </subcellularLocation>
</comment>
<name>A0A0A0UFD4_9MONO</name>
<evidence type="ECO:0000256" key="11">
    <source>
        <dbReference type="ARBA" id="ARBA00022879"/>
    </source>
</evidence>
<comment type="similarity">
    <text evidence="1 18">Belongs to the paramyxoviruses fusion glycoprotein family.</text>
</comment>
<dbReference type="GO" id="GO:0019064">
    <property type="term" value="P:fusion of virus membrane with host plasma membrane"/>
    <property type="evidence" value="ECO:0007669"/>
    <property type="project" value="UniProtKB-KW"/>
</dbReference>
<dbReference type="Gene3D" id="1.10.287.770">
    <property type="entry name" value="YojJ-like"/>
    <property type="match status" value="1"/>
</dbReference>
<organism evidence="19">
    <name type="scientific">Caprine parainfluenza virus 3</name>
    <dbReference type="NCBI Taxonomy" id="1529392"/>
    <lineage>
        <taxon>Viruses</taxon>
        <taxon>Riboviria</taxon>
        <taxon>Orthornavirae</taxon>
        <taxon>Negarnaviricota</taxon>
        <taxon>Haploviricotina</taxon>
        <taxon>Monjiviricetes</taxon>
        <taxon>Mononegavirales</taxon>
        <taxon>Paramyxoviridae</taxon>
        <taxon>Feraresvirinae</taxon>
        <taxon>Respirovirus</taxon>
        <taxon>Respirovirus caprae</taxon>
    </lineage>
</organism>
<evidence type="ECO:0000256" key="16">
    <source>
        <dbReference type="ARBA" id="ARBA00023180"/>
    </source>
</evidence>
<dbReference type="GO" id="GO:0019031">
    <property type="term" value="C:viral envelope"/>
    <property type="evidence" value="ECO:0007669"/>
    <property type="project" value="UniProtKB-KW"/>
</dbReference>
<keyword evidence="15" id="KW-1015">Disulfide bond</keyword>
<keyword evidence="11 18" id="KW-0261">Viral envelope protein</keyword>
<evidence type="ECO:0000313" key="19">
    <source>
        <dbReference type="EMBL" id="AIW42876.1"/>
    </source>
</evidence>
<protein>
    <recommendedName>
        <fullName evidence="2 18">Fusion glycoprotein F0</fullName>
    </recommendedName>
</protein>
<evidence type="ECO:0000256" key="1">
    <source>
        <dbReference type="ARBA" id="ARBA00008211"/>
    </source>
</evidence>
<evidence type="ECO:0000313" key="21">
    <source>
        <dbReference type="Proteomes" id="UP000162686"/>
    </source>
</evidence>
<dbReference type="Gene3D" id="1.10.287.2480">
    <property type="match status" value="2"/>
</dbReference>
<keyword evidence="9" id="KW-0946">Virion</keyword>
<keyword evidence="17" id="KW-1160">Virus entry into host cell</keyword>
<keyword evidence="3" id="KW-1168">Fusion of virus membrane with host membrane</keyword>
<keyword evidence="13" id="KW-0175">Coiled coil</keyword>
<dbReference type="GO" id="GO:0055036">
    <property type="term" value="C:virion membrane"/>
    <property type="evidence" value="ECO:0007669"/>
    <property type="project" value="UniProtKB-SubCell"/>
</dbReference>
<evidence type="ECO:0000256" key="5">
    <source>
        <dbReference type="ARBA" id="ARBA00022521"/>
    </source>
</evidence>
<accession>A0A0A0UFD4</accession>
<evidence type="ECO:0000256" key="15">
    <source>
        <dbReference type="ARBA" id="ARBA00023157"/>
    </source>
</evidence>
<evidence type="ECO:0000256" key="7">
    <source>
        <dbReference type="ARBA" id="ARBA00022692"/>
    </source>
</evidence>
<evidence type="ECO:0000256" key="12">
    <source>
        <dbReference type="ARBA" id="ARBA00022989"/>
    </source>
</evidence>
<dbReference type="Gene3D" id="2.60.40.1690">
    <property type="entry name" value="Head and neck region of the ectodomain of NDV fusion glycoprotein"/>
    <property type="match status" value="1"/>
</dbReference>
<dbReference type="Gene3D" id="2.40.490.10">
    <property type="entry name" value="Newcastle disease virus like domain"/>
    <property type="match status" value="1"/>
</dbReference>
<dbReference type="SUPFAM" id="SSF69922">
    <property type="entry name" value="Head and neck region of the ectodomain of NDV fusion glycoprotein"/>
    <property type="match status" value="1"/>
</dbReference>
<proteinExistence type="inferred from homology"/>
<keyword evidence="6" id="KW-1162">Viral penetration into host cytoplasm</keyword>
<dbReference type="RefSeq" id="YP_009179210.1">
    <property type="nucleotide sequence ID" value="NC_028362.1"/>
</dbReference>
<dbReference type="OrthoDB" id="2687at10239"/>
<evidence type="ECO:0000256" key="13">
    <source>
        <dbReference type="ARBA" id="ARBA00023054"/>
    </source>
</evidence>
<evidence type="ECO:0000313" key="20">
    <source>
        <dbReference type="EMBL" id="AKO90681.1"/>
    </source>
</evidence>
<reference evidence="19" key="1">
    <citation type="journal article" date="2014" name="Vet. Microbiol.">
        <title>A novel parainfluenza virus type 3 (PIV3) identified from goat herds with respiratory diseases in eastern China.</title>
        <authorList>
            <person name="Li W."/>
            <person name="Mao L."/>
            <person name="Cheng S."/>
            <person name="Wang Q."/>
            <person name="Huang J."/>
            <person name="Deng J."/>
            <person name="Wang Z."/>
            <person name="Zhang W."/>
            <person name="Yang L."/>
            <person name="Hao F."/>
            <person name="Ding Y."/>
            <person name="Sun Y."/>
            <person name="Wei J."/>
            <person name="Jiang P."/>
            <person name="Jiang J."/>
        </authorList>
    </citation>
    <scope>NUCLEOTIDE SEQUENCE</scope>
    <source>
        <strain evidence="19">JS2013</strain>
    </source>
</reference>
<feature type="transmembrane region" description="Helical" evidence="18">
    <location>
        <begin position="495"/>
        <end position="516"/>
    </location>
</feature>
<keyword evidence="12 18" id="KW-1133">Transmembrane helix</keyword>
<dbReference type="GO" id="GO:0020002">
    <property type="term" value="C:host cell plasma membrane"/>
    <property type="evidence" value="ECO:0007669"/>
    <property type="project" value="UniProtKB-SubCell"/>
</dbReference>